<proteinExistence type="predicted"/>
<sequence>MATIHKFVKVGELSLEKFQEIFAETIVGKDRLPESLSSRRDDVIQRACAGYPQAAKEAVKLITDFMELNNINIEGLTNEKVAWEVYKSVWSLDRLPESLSSRRDAIMQRACAGYPEVATEAVKLITDFMELYSINIEGLTNEKAAWEVYKSVWGLDRLEDLYNDPGLQEIAVNGPDHIHVLRKKRKAPNPINHNKEGKS</sequence>
<gene>
    <name evidence="1" type="ORF">DCCM_3063</name>
</gene>
<dbReference type="EMBL" id="BFAV01000125">
    <property type="protein sequence ID" value="GBF33952.1"/>
    <property type="molecule type" value="Genomic_DNA"/>
</dbReference>
<name>A0A2L2XCV3_9FIRM</name>
<dbReference type="RefSeq" id="WP_104372268.1">
    <property type="nucleotide sequence ID" value="NZ_BFAV01000125.1"/>
</dbReference>
<dbReference type="AlphaFoldDB" id="A0A2L2XCV3"/>
<dbReference type="Gene3D" id="3.30.450.380">
    <property type="match status" value="1"/>
</dbReference>
<accession>A0A2L2XCV3</accession>
<evidence type="ECO:0000313" key="2">
    <source>
        <dbReference type="Proteomes" id="UP000239549"/>
    </source>
</evidence>
<reference evidence="2" key="1">
    <citation type="submission" date="2018-02" db="EMBL/GenBank/DDBJ databases">
        <title>Genome sequence of Desulfocucumis palustris strain NAW-5.</title>
        <authorList>
            <person name="Watanabe M."/>
            <person name="Kojima H."/>
            <person name="Fukui M."/>
        </authorList>
    </citation>
    <scope>NUCLEOTIDE SEQUENCE [LARGE SCALE GENOMIC DNA]</scope>
    <source>
        <strain evidence="2">NAW-5</strain>
    </source>
</reference>
<evidence type="ECO:0000313" key="1">
    <source>
        <dbReference type="EMBL" id="GBF33952.1"/>
    </source>
</evidence>
<comment type="caution">
    <text evidence="1">The sequence shown here is derived from an EMBL/GenBank/DDBJ whole genome shotgun (WGS) entry which is preliminary data.</text>
</comment>
<protein>
    <submittedName>
        <fullName evidence="1">Uncharacterized protein</fullName>
    </submittedName>
</protein>
<keyword evidence="2" id="KW-1185">Reference proteome</keyword>
<dbReference type="Proteomes" id="UP000239549">
    <property type="component" value="Unassembled WGS sequence"/>
</dbReference>
<organism evidence="1 2">
    <name type="scientific">Desulfocucumis palustris</name>
    <dbReference type="NCBI Taxonomy" id="1898651"/>
    <lineage>
        <taxon>Bacteria</taxon>
        <taxon>Bacillati</taxon>
        <taxon>Bacillota</taxon>
        <taxon>Clostridia</taxon>
        <taxon>Eubacteriales</taxon>
        <taxon>Desulfocucumaceae</taxon>
        <taxon>Desulfocucumis</taxon>
    </lineage>
</organism>